<dbReference type="EMBL" id="ML975183">
    <property type="protein sequence ID" value="KAF1808494.1"/>
    <property type="molecule type" value="Genomic_DNA"/>
</dbReference>
<reference evidence="12 14" key="1">
    <citation type="submission" date="2020-01" db="EMBL/GenBank/DDBJ databases">
        <authorList>
            <consortium name="DOE Joint Genome Institute"/>
            <person name="Haridas S."/>
            <person name="Albert R."/>
            <person name="Binder M."/>
            <person name="Bloem J."/>
            <person name="Labutti K."/>
            <person name="Salamov A."/>
            <person name="Andreopoulos B."/>
            <person name="Baker S.E."/>
            <person name="Barry K."/>
            <person name="Bills G."/>
            <person name="Bluhm B.H."/>
            <person name="Cannon C."/>
            <person name="Castanera R."/>
            <person name="Culley D.E."/>
            <person name="Daum C."/>
            <person name="Ezra D."/>
            <person name="Gonzalez J.B."/>
            <person name="Henrissat B."/>
            <person name="Kuo A."/>
            <person name="Liang C."/>
            <person name="Lipzen A."/>
            <person name="Lutzoni F."/>
            <person name="Magnuson J."/>
            <person name="Mondo S."/>
            <person name="Nolan M."/>
            <person name="Ohm R."/>
            <person name="Pangilinan J."/>
            <person name="Park H.-J."/>
            <person name="Ramirez L."/>
            <person name="Alfaro M."/>
            <person name="Sun H."/>
            <person name="Tritt A."/>
            <person name="Yoshinaga Y."/>
            <person name="Zwiers L.-H."/>
            <person name="Turgeon B.G."/>
            <person name="Goodwin S.B."/>
            <person name="Spatafora J.W."/>
            <person name="Crous P.W."/>
            <person name="Grigoriev I.V."/>
        </authorList>
    </citation>
    <scope>NUCLEOTIDE SEQUENCE</scope>
    <source>
        <strain evidence="12 14">CBS 781.70</strain>
    </source>
</reference>
<feature type="transmembrane region" description="Helical" evidence="10">
    <location>
        <begin position="99"/>
        <end position="118"/>
    </location>
</feature>
<comment type="similarity">
    <text evidence="3">Belongs to the peptidase S54 family.</text>
</comment>
<evidence type="ECO:0000256" key="7">
    <source>
        <dbReference type="ARBA" id="ARBA00022801"/>
    </source>
</evidence>
<reference evidence="14" key="3">
    <citation type="submission" date="2025-04" db="UniProtKB">
        <authorList>
            <consortium name="RefSeq"/>
        </authorList>
    </citation>
    <scope>IDENTIFICATION</scope>
    <source>
        <strain evidence="14">CBS 781.70</strain>
    </source>
</reference>
<proteinExistence type="inferred from homology"/>
<dbReference type="PANTHER" id="PTHR43066">
    <property type="entry name" value="RHOMBOID-RELATED PROTEIN"/>
    <property type="match status" value="1"/>
</dbReference>
<protein>
    <recommendedName>
        <fullName evidence="4">rhomboid protease</fullName>
        <ecNumber evidence="4">3.4.21.105</ecNumber>
    </recommendedName>
</protein>
<dbReference type="SUPFAM" id="SSF144091">
    <property type="entry name" value="Rhomboid-like"/>
    <property type="match status" value="1"/>
</dbReference>
<dbReference type="InterPro" id="IPR035952">
    <property type="entry name" value="Rhomboid-like_sf"/>
</dbReference>
<dbReference type="GO" id="GO:0006508">
    <property type="term" value="P:proteolysis"/>
    <property type="evidence" value="ECO:0007669"/>
    <property type="project" value="UniProtKB-KW"/>
</dbReference>
<dbReference type="InterPro" id="IPR022764">
    <property type="entry name" value="Peptidase_S54_rhomboid_dom"/>
</dbReference>
<gene>
    <name evidence="12 14" type="ORF">P152DRAFT_443767</name>
</gene>
<feature type="transmembrane region" description="Helical" evidence="10">
    <location>
        <begin position="183"/>
        <end position="204"/>
    </location>
</feature>
<evidence type="ECO:0000256" key="5">
    <source>
        <dbReference type="ARBA" id="ARBA00022670"/>
    </source>
</evidence>
<dbReference type="AlphaFoldDB" id="A0A6G1FRS7"/>
<accession>A0A6G1FRS7</accession>
<feature type="domain" description="Peptidase S54 rhomboid" evidence="11">
    <location>
        <begin position="60"/>
        <end position="200"/>
    </location>
</feature>
<feature type="transmembrane region" description="Helical" evidence="10">
    <location>
        <begin position="64"/>
        <end position="87"/>
    </location>
</feature>
<keyword evidence="9 10" id="KW-0472">Membrane</keyword>
<keyword evidence="6 10" id="KW-0812">Transmembrane</keyword>
<organism evidence="12">
    <name type="scientific">Eremomyces bilateralis CBS 781.70</name>
    <dbReference type="NCBI Taxonomy" id="1392243"/>
    <lineage>
        <taxon>Eukaryota</taxon>
        <taxon>Fungi</taxon>
        <taxon>Dikarya</taxon>
        <taxon>Ascomycota</taxon>
        <taxon>Pezizomycotina</taxon>
        <taxon>Dothideomycetes</taxon>
        <taxon>Dothideomycetes incertae sedis</taxon>
        <taxon>Eremomycetales</taxon>
        <taxon>Eremomycetaceae</taxon>
        <taxon>Eremomyces</taxon>
    </lineage>
</organism>
<dbReference type="Proteomes" id="UP000504638">
    <property type="component" value="Unplaced"/>
</dbReference>
<comment type="catalytic activity">
    <reaction evidence="1">
        <text>Cleaves type-1 transmembrane domains using a catalytic dyad composed of serine and histidine that are contributed by different transmembrane domains.</text>
        <dbReference type="EC" id="3.4.21.105"/>
    </reaction>
</comment>
<evidence type="ECO:0000256" key="3">
    <source>
        <dbReference type="ARBA" id="ARBA00009045"/>
    </source>
</evidence>
<feature type="transmembrane region" description="Helical" evidence="10">
    <location>
        <begin position="22"/>
        <end position="44"/>
    </location>
</feature>
<evidence type="ECO:0000256" key="2">
    <source>
        <dbReference type="ARBA" id="ARBA00004141"/>
    </source>
</evidence>
<dbReference type="PANTHER" id="PTHR43066:SF1">
    <property type="entry name" value="RHOMBOID PROTEIN 2"/>
    <property type="match status" value="1"/>
</dbReference>
<sequence>MAPIYTSINPVRIRSYLVRLPIVTRLVLFLIVALFFLSILLPWIPPWGALTPSKVNLATLHRLSTYPLLHVNLFHIILNLLALTPLLERFEAEHGSLNALILFSGPFSTFPGAVYVLLEKLLRLDSSVMGSSIWIFLLLASEAMKTHRVNPNFSVGPYSIPTWTTPLIMVVVVTFIVPNTSLLGHLCGAGMGYLWGLNYIRFLLPPDGIVRFLEDKLDLLRRLPHYVSLDQKTYGRFGVLPSTASGVTVGSAV</sequence>
<keyword evidence="8 10" id="KW-1133">Transmembrane helix</keyword>
<evidence type="ECO:0000313" key="13">
    <source>
        <dbReference type="Proteomes" id="UP000504638"/>
    </source>
</evidence>
<dbReference type="GeneID" id="54418357"/>
<dbReference type="OrthoDB" id="10257275at2759"/>
<keyword evidence="13" id="KW-1185">Reference proteome</keyword>
<keyword evidence="7" id="KW-0378">Hydrolase</keyword>
<reference evidence="14" key="2">
    <citation type="submission" date="2020-04" db="EMBL/GenBank/DDBJ databases">
        <authorList>
            <consortium name="NCBI Genome Project"/>
        </authorList>
    </citation>
    <scope>NUCLEOTIDE SEQUENCE</scope>
    <source>
        <strain evidence="14">CBS 781.70</strain>
    </source>
</reference>
<evidence type="ECO:0000256" key="4">
    <source>
        <dbReference type="ARBA" id="ARBA00013039"/>
    </source>
</evidence>
<evidence type="ECO:0000313" key="12">
    <source>
        <dbReference type="EMBL" id="KAF1808494.1"/>
    </source>
</evidence>
<dbReference type="RefSeq" id="XP_033530125.1">
    <property type="nucleotide sequence ID" value="XM_033677787.1"/>
</dbReference>
<evidence type="ECO:0000313" key="14">
    <source>
        <dbReference type="RefSeq" id="XP_033530125.1"/>
    </source>
</evidence>
<evidence type="ECO:0000259" key="11">
    <source>
        <dbReference type="Pfam" id="PF01694"/>
    </source>
</evidence>
<evidence type="ECO:0000256" key="10">
    <source>
        <dbReference type="SAM" id="Phobius"/>
    </source>
</evidence>
<evidence type="ECO:0000256" key="1">
    <source>
        <dbReference type="ARBA" id="ARBA00000156"/>
    </source>
</evidence>
<name>A0A6G1FRS7_9PEZI</name>
<dbReference type="Pfam" id="PF01694">
    <property type="entry name" value="Rhomboid"/>
    <property type="match status" value="1"/>
</dbReference>
<evidence type="ECO:0000256" key="6">
    <source>
        <dbReference type="ARBA" id="ARBA00022692"/>
    </source>
</evidence>
<evidence type="ECO:0000256" key="9">
    <source>
        <dbReference type="ARBA" id="ARBA00023136"/>
    </source>
</evidence>
<dbReference type="GO" id="GO:0016020">
    <property type="term" value="C:membrane"/>
    <property type="evidence" value="ECO:0007669"/>
    <property type="project" value="UniProtKB-SubCell"/>
</dbReference>
<dbReference type="EC" id="3.4.21.105" evidence="4"/>
<dbReference type="Gene3D" id="1.20.1540.10">
    <property type="entry name" value="Rhomboid-like"/>
    <property type="match status" value="1"/>
</dbReference>
<dbReference type="GO" id="GO:0004252">
    <property type="term" value="F:serine-type endopeptidase activity"/>
    <property type="evidence" value="ECO:0007669"/>
    <property type="project" value="InterPro"/>
</dbReference>
<feature type="transmembrane region" description="Helical" evidence="10">
    <location>
        <begin position="155"/>
        <end position="177"/>
    </location>
</feature>
<comment type="subcellular location">
    <subcellularLocation>
        <location evidence="2">Membrane</location>
        <topology evidence="2">Multi-pass membrane protein</topology>
    </subcellularLocation>
</comment>
<keyword evidence="5" id="KW-0645">Protease</keyword>
<evidence type="ECO:0000256" key="8">
    <source>
        <dbReference type="ARBA" id="ARBA00022989"/>
    </source>
</evidence>